<keyword evidence="5 7" id="KW-0472">Membrane</keyword>
<name>A0A1H9HRG7_9GAMM</name>
<feature type="transmembrane region" description="Helical" evidence="7">
    <location>
        <begin position="46"/>
        <end position="66"/>
    </location>
</feature>
<dbReference type="Pfam" id="PF13515">
    <property type="entry name" value="FUSC_2"/>
    <property type="match status" value="1"/>
</dbReference>
<sequence length="354" mass="39979">MKTDKPLSTLEYWLYRHYRWVHGVRIAIAFLASFMLIRILNIPEGSWPLITLVVVIGPISTWGNVFPRAIQRIVGTVLGSISGLIALKLEMISLPLMLGWCGIVMFFCGYLTLGKRPYMALLIGITLGVVVGAPAGDFLTALWRGGDVVFGCLLSIFFTGIFTQRAYVFWRLRLADALVDSRKIYHTGLSSNLLEKPRLNKPLQKLLTSLIKMRSLLEPACKETRIPRSVFEGIQTIQRNMVNTMEMQINAWWSSRESHLLLLNAPTLRRTQATTEQMLDALADMLRNGVSESDQLALSSAAMDEITGELTELLAQAEHAKAELTPVYGYVWLSLELTKQLERMRELIRLALRR</sequence>
<evidence type="ECO:0000256" key="3">
    <source>
        <dbReference type="ARBA" id="ARBA00022692"/>
    </source>
</evidence>
<dbReference type="InterPro" id="IPR049453">
    <property type="entry name" value="Memb_transporter_dom"/>
</dbReference>
<comment type="subcellular location">
    <subcellularLocation>
        <location evidence="1">Cell membrane</location>
        <topology evidence="1">Multi-pass membrane protein</topology>
    </subcellularLocation>
</comment>
<evidence type="ECO:0000256" key="5">
    <source>
        <dbReference type="ARBA" id="ARBA00023136"/>
    </source>
</evidence>
<dbReference type="OrthoDB" id="977186at2"/>
<evidence type="ECO:0000256" key="4">
    <source>
        <dbReference type="ARBA" id="ARBA00022989"/>
    </source>
</evidence>
<dbReference type="GO" id="GO:0005886">
    <property type="term" value="C:plasma membrane"/>
    <property type="evidence" value="ECO:0007669"/>
    <property type="project" value="UniProtKB-SubCell"/>
</dbReference>
<dbReference type="STRING" id="988801.SAMN05216522_10531"/>
<organism evidence="9 10">
    <name type="scientific">Rosenbergiella nectarea</name>
    <dbReference type="NCBI Taxonomy" id="988801"/>
    <lineage>
        <taxon>Bacteria</taxon>
        <taxon>Pseudomonadati</taxon>
        <taxon>Pseudomonadota</taxon>
        <taxon>Gammaproteobacteria</taxon>
        <taxon>Enterobacterales</taxon>
        <taxon>Erwiniaceae</taxon>
        <taxon>Rosenbergiella</taxon>
    </lineage>
</organism>
<dbReference type="RefSeq" id="WP_092674889.1">
    <property type="nucleotide sequence ID" value="NZ_FOGC01000005.1"/>
</dbReference>
<accession>A0A1H9HRG7</accession>
<evidence type="ECO:0000313" key="9">
    <source>
        <dbReference type="EMBL" id="SEQ64939.1"/>
    </source>
</evidence>
<evidence type="ECO:0000313" key="10">
    <source>
        <dbReference type="Proteomes" id="UP000242515"/>
    </source>
</evidence>
<feature type="transmembrane region" description="Helical" evidence="7">
    <location>
        <begin position="148"/>
        <end position="168"/>
    </location>
</feature>
<feature type="domain" description="Integral membrane bound transporter" evidence="8">
    <location>
        <begin position="34"/>
        <end position="158"/>
    </location>
</feature>
<proteinExistence type="inferred from homology"/>
<dbReference type="AlphaFoldDB" id="A0A1H9HRG7"/>
<dbReference type="Proteomes" id="UP000242515">
    <property type="component" value="Unassembled WGS sequence"/>
</dbReference>
<gene>
    <name evidence="9" type="ORF">SAMN05216522_10531</name>
</gene>
<reference evidence="10" key="1">
    <citation type="submission" date="2016-10" db="EMBL/GenBank/DDBJ databases">
        <authorList>
            <person name="Varghese N."/>
            <person name="Submissions S."/>
        </authorList>
    </citation>
    <scope>NUCLEOTIDE SEQUENCE [LARGE SCALE GENOMIC DNA]</scope>
    <source>
        <strain evidence="10">8N4</strain>
    </source>
</reference>
<protein>
    <submittedName>
        <fullName evidence="9">Fusaric acid resistance protein family protein</fullName>
    </submittedName>
</protein>
<dbReference type="EMBL" id="FOGC01000005">
    <property type="protein sequence ID" value="SEQ64939.1"/>
    <property type="molecule type" value="Genomic_DNA"/>
</dbReference>
<keyword evidence="3 7" id="KW-0812">Transmembrane</keyword>
<evidence type="ECO:0000256" key="7">
    <source>
        <dbReference type="SAM" id="Phobius"/>
    </source>
</evidence>
<keyword evidence="4 7" id="KW-1133">Transmembrane helix</keyword>
<dbReference type="PANTHER" id="PTHR30509:SF42">
    <property type="entry name" value="INNER MEMBRANE PROTEIN YEEA"/>
    <property type="match status" value="1"/>
</dbReference>
<feature type="transmembrane region" description="Helical" evidence="7">
    <location>
        <begin position="20"/>
        <end position="40"/>
    </location>
</feature>
<evidence type="ECO:0000256" key="6">
    <source>
        <dbReference type="ARBA" id="ARBA00043993"/>
    </source>
</evidence>
<keyword evidence="2" id="KW-1003">Cell membrane</keyword>
<evidence type="ECO:0000259" key="8">
    <source>
        <dbReference type="Pfam" id="PF13515"/>
    </source>
</evidence>
<keyword evidence="10" id="KW-1185">Reference proteome</keyword>
<feature type="transmembrane region" description="Helical" evidence="7">
    <location>
        <begin position="73"/>
        <end position="89"/>
    </location>
</feature>
<feature type="transmembrane region" description="Helical" evidence="7">
    <location>
        <begin position="120"/>
        <end position="142"/>
    </location>
</feature>
<feature type="transmembrane region" description="Helical" evidence="7">
    <location>
        <begin position="95"/>
        <end position="113"/>
    </location>
</feature>
<evidence type="ECO:0000256" key="2">
    <source>
        <dbReference type="ARBA" id="ARBA00022475"/>
    </source>
</evidence>
<dbReference type="PANTHER" id="PTHR30509">
    <property type="entry name" value="P-HYDROXYBENZOIC ACID EFFLUX PUMP SUBUNIT-RELATED"/>
    <property type="match status" value="1"/>
</dbReference>
<comment type="similarity">
    <text evidence="6">Belongs to the YccS/YhfK family.</text>
</comment>
<evidence type="ECO:0000256" key="1">
    <source>
        <dbReference type="ARBA" id="ARBA00004651"/>
    </source>
</evidence>